<organism evidence="2">
    <name type="scientific">candidate division WOR-3 bacterium</name>
    <dbReference type="NCBI Taxonomy" id="2052148"/>
    <lineage>
        <taxon>Bacteria</taxon>
        <taxon>Bacteria division WOR-3</taxon>
    </lineage>
</organism>
<sequence length="812" mass="91209">MNMQFFLFVLAYSFLFEGAFETKESALSLNSITSEQMCRFFTESEGFEMNLGQVKDVDGREVSDVIFFIKNNSLSVFITEKGVSYVVYGSKNFSRIDIELSGAIIDRKKILYEDELPYHINYYLQKNPDGILKVRRFRSVRIKDIYPNIDWVWKYDNGKIHQEFEINKNGKPEMIKLNVKYADVKTDGNNLFLLTPLCGILEGKILGFEDEKIVKVLYRYDERFLGFEVFGWLKEDKLIIDPPLSLLWATYYGGDSIDVINSITTDDEGNVFITGYTRSVTFPTYYPGGSVYFQGNLNGKSDAFVIKFNNAGIRLWATYYGGSNYDGGTSVTTDTAGNVFVSGYTYSSDFPTYNPGGVYFQVFLKGTTDAFILKFSNNGERLWATYYGGYSDERALSISSDIPGYIYMTGYTTSTDFPTANPPGAYYQGTNAGLKDLFILRFSNNGNLLWGTYYGGSGNDQGLSIKTDKGGNIFLTGETYSSNFPVYDPGGVFFQGTIGGATDAFILKFNQNCAREWATYYGGDAMDIGNSITTDKYGNIFLTGETYSSNFPIYNPGGGAYYDSINDVPIDYCELFILKFDNNGVREWGTYYGGSYDDRGKSITTDTLGNVFICGSTVSPNFPTYDPGNGAYYNGTYYANTECFLLGFNNNGVREWGTYYGMWSSEELFGITTDLSGNIFSVGYSSSSVLQTFNPGGGAYYQGNLAGSTNGIILKFEKSSGIEEDDEKLSIEIPSLFFRDRILLNSNRNVNSNLNIRIYNLLGEIAYEKNFFMDGKEIVINDNKIAKLPSGSYFIRIFTDEKIFMKKIIKIF</sequence>
<evidence type="ECO:0000259" key="1">
    <source>
        <dbReference type="Pfam" id="PF25778"/>
    </source>
</evidence>
<dbReference type="PANTHER" id="PTHR35580">
    <property type="entry name" value="CELL SURFACE GLYCOPROTEIN (S-LAYER PROTEIN)-LIKE PROTEIN"/>
    <property type="match status" value="1"/>
</dbReference>
<feature type="domain" description="DUF7948" evidence="1">
    <location>
        <begin position="47"/>
        <end position="242"/>
    </location>
</feature>
<dbReference type="Pfam" id="PF06739">
    <property type="entry name" value="SBBP"/>
    <property type="match status" value="6"/>
</dbReference>
<proteinExistence type="predicted"/>
<dbReference type="InterPro" id="IPR057708">
    <property type="entry name" value="DUF7948"/>
</dbReference>
<dbReference type="InterPro" id="IPR010620">
    <property type="entry name" value="SBBP_repeat"/>
</dbReference>
<dbReference type="NCBIfam" id="TIGR04183">
    <property type="entry name" value="Por_Secre_tail"/>
    <property type="match status" value="1"/>
</dbReference>
<dbReference type="AlphaFoldDB" id="A0A7C4U8P5"/>
<accession>A0A7C4U8P5</accession>
<comment type="caution">
    <text evidence="2">The sequence shown here is derived from an EMBL/GenBank/DDBJ whole genome shotgun (WGS) entry which is preliminary data.</text>
</comment>
<dbReference type="Pfam" id="PF25778">
    <property type="entry name" value="DUF7948"/>
    <property type="match status" value="1"/>
</dbReference>
<gene>
    <name evidence="2" type="ORF">ENV67_06005</name>
</gene>
<name>A0A7C4U8P5_UNCW3</name>
<reference evidence="2" key="1">
    <citation type="journal article" date="2020" name="mSystems">
        <title>Genome- and Community-Level Interaction Insights into Carbon Utilization and Element Cycling Functions of Hydrothermarchaeota in Hydrothermal Sediment.</title>
        <authorList>
            <person name="Zhou Z."/>
            <person name="Liu Y."/>
            <person name="Xu W."/>
            <person name="Pan J."/>
            <person name="Luo Z.H."/>
            <person name="Li M."/>
        </authorList>
    </citation>
    <scope>NUCLEOTIDE SEQUENCE [LARGE SCALE GENOMIC DNA]</scope>
    <source>
        <strain evidence="2">SpSt-780</strain>
    </source>
</reference>
<protein>
    <submittedName>
        <fullName evidence="2">T9SS type A sorting domain-containing protein</fullName>
    </submittedName>
</protein>
<dbReference type="PANTHER" id="PTHR35580:SF1">
    <property type="entry name" value="PHYTASE-LIKE DOMAIN-CONTAINING PROTEIN"/>
    <property type="match status" value="1"/>
</dbReference>
<evidence type="ECO:0000313" key="2">
    <source>
        <dbReference type="EMBL" id="HGW92075.1"/>
    </source>
</evidence>
<dbReference type="InterPro" id="IPR026444">
    <property type="entry name" value="Secre_tail"/>
</dbReference>
<dbReference type="InterPro" id="IPR052918">
    <property type="entry name" value="Motility_Chemotaxis_Reg"/>
</dbReference>
<dbReference type="EMBL" id="DTHG01000077">
    <property type="protein sequence ID" value="HGW92075.1"/>
    <property type="molecule type" value="Genomic_DNA"/>
</dbReference>